<dbReference type="STRING" id="1844972.A7K91_13015"/>
<dbReference type="PANTHER" id="PTHR39157:SF1">
    <property type="entry name" value="DOXX FAMILY PROTEIN"/>
    <property type="match status" value="1"/>
</dbReference>
<reference evidence="6 7" key="1">
    <citation type="submission" date="2016-05" db="EMBL/GenBank/DDBJ databases">
        <title>Paenibacillus oryzae. sp. nov., isolated from the rice root.</title>
        <authorList>
            <person name="Zhang J."/>
            <person name="Zhang X."/>
        </authorList>
    </citation>
    <scope>NUCLEOTIDE SEQUENCE [LARGE SCALE GENOMIC DNA]</scope>
    <source>
        <strain evidence="6 7">1DrF-4</strain>
    </source>
</reference>
<dbReference type="PANTHER" id="PTHR39157">
    <property type="entry name" value="INTEGRAL MEMBRANE PROTEIN-RELATED"/>
    <property type="match status" value="1"/>
</dbReference>
<evidence type="ECO:0000256" key="1">
    <source>
        <dbReference type="ARBA" id="ARBA00004141"/>
    </source>
</evidence>
<comment type="subcellular location">
    <subcellularLocation>
        <location evidence="1">Membrane</location>
        <topology evidence="1">Multi-pass membrane protein</topology>
    </subcellularLocation>
</comment>
<comment type="caution">
    <text evidence="6">The sequence shown here is derived from an EMBL/GenBank/DDBJ whole genome shotgun (WGS) entry which is preliminary data.</text>
</comment>
<evidence type="ECO:0000256" key="4">
    <source>
        <dbReference type="ARBA" id="ARBA00023136"/>
    </source>
</evidence>
<dbReference type="EMBL" id="LYPA01000065">
    <property type="protein sequence ID" value="OBR64512.1"/>
    <property type="molecule type" value="Genomic_DNA"/>
</dbReference>
<keyword evidence="3 5" id="KW-1133">Transmembrane helix</keyword>
<keyword evidence="7" id="KW-1185">Reference proteome</keyword>
<evidence type="ECO:0000256" key="2">
    <source>
        <dbReference type="ARBA" id="ARBA00022692"/>
    </source>
</evidence>
<evidence type="ECO:0000256" key="3">
    <source>
        <dbReference type="ARBA" id="ARBA00022989"/>
    </source>
</evidence>
<feature type="transmembrane region" description="Helical" evidence="5">
    <location>
        <begin position="7"/>
        <end position="26"/>
    </location>
</feature>
<dbReference type="Pfam" id="PF07681">
    <property type="entry name" value="DoxX"/>
    <property type="match status" value="1"/>
</dbReference>
<dbReference type="Proteomes" id="UP000092024">
    <property type="component" value="Unassembled WGS sequence"/>
</dbReference>
<evidence type="ECO:0000313" key="6">
    <source>
        <dbReference type="EMBL" id="OBR64512.1"/>
    </source>
</evidence>
<organism evidence="6 7">
    <name type="scientific">Paenibacillus oryzae</name>
    <dbReference type="NCBI Taxonomy" id="1844972"/>
    <lineage>
        <taxon>Bacteria</taxon>
        <taxon>Bacillati</taxon>
        <taxon>Bacillota</taxon>
        <taxon>Bacilli</taxon>
        <taxon>Bacillales</taxon>
        <taxon>Paenibacillaceae</taxon>
        <taxon>Paenibacillus</taxon>
    </lineage>
</organism>
<name>A0A1A5YG09_9BACL</name>
<dbReference type="AlphaFoldDB" id="A0A1A5YG09"/>
<feature type="transmembrane region" description="Helical" evidence="5">
    <location>
        <begin position="127"/>
        <end position="147"/>
    </location>
</feature>
<protein>
    <submittedName>
        <fullName evidence="6">Crp/Fnr family transcriptional regulator</fullName>
    </submittedName>
</protein>
<feature type="transmembrane region" description="Helical" evidence="5">
    <location>
        <begin position="90"/>
        <end position="115"/>
    </location>
</feature>
<dbReference type="OrthoDB" id="26941at2"/>
<proteinExistence type="predicted"/>
<dbReference type="GO" id="GO:0016020">
    <property type="term" value="C:membrane"/>
    <property type="evidence" value="ECO:0007669"/>
    <property type="project" value="UniProtKB-SubCell"/>
</dbReference>
<evidence type="ECO:0000313" key="7">
    <source>
        <dbReference type="Proteomes" id="UP000092024"/>
    </source>
</evidence>
<evidence type="ECO:0000256" key="5">
    <source>
        <dbReference type="SAM" id="Phobius"/>
    </source>
</evidence>
<keyword evidence="2 5" id="KW-0812">Transmembrane</keyword>
<accession>A0A1A5YG09</accession>
<keyword evidence="4 5" id="KW-0472">Membrane</keyword>
<sequence length="177" mass="19399">MKFWRENVWAAGFAAFIRIFLGYQWLSSGLPKLTGATPFTAEGFLNNVITNPVMNKATGEPLYPLFNSFVEHVALPNIKIINILVPWGEVLIGAGLILGTLTLTAAFFGLVMNFMFMFAGTVSSNPWLLLLGFIVVLAGANAGRFGLDRYVLPWLGKKTGGKLFRRAEAGPAFRVIK</sequence>
<dbReference type="InterPro" id="IPR032808">
    <property type="entry name" value="DoxX"/>
</dbReference>
<gene>
    <name evidence="6" type="ORF">A7K91_13015</name>
</gene>